<dbReference type="Gene3D" id="6.20.370.70">
    <property type="match status" value="1"/>
</dbReference>
<dbReference type="AlphaFoldDB" id="A0A2V0NZ09"/>
<dbReference type="GO" id="GO:0005840">
    <property type="term" value="C:ribosome"/>
    <property type="evidence" value="ECO:0007669"/>
    <property type="project" value="UniProtKB-KW"/>
</dbReference>
<dbReference type="GO" id="GO:0003735">
    <property type="term" value="F:structural constituent of ribosome"/>
    <property type="evidence" value="ECO:0007669"/>
    <property type="project" value="InterPro"/>
</dbReference>
<dbReference type="InterPro" id="IPR008195">
    <property type="entry name" value="Ribosomal_eL34"/>
</dbReference>
<reference evidence="4 5" key="1">
    <citation type="journal article" date="2018" name="Sci. Rep.">
        <title>Raphidocelis subcapitata (=Pseudokirchneriella subcapitata) provides an insight into genome evolution and environmental adaptations in the Sphaeropleales.</title>
        <authorList>
            <person name="Suzuki S."/>
            <person name="Yamaguchi H."/>
            <person name="Nakajima N."/>
            <person name="Kawachi M."/>
        </authorList>
    </citation>
    <scope>NUCLEOTIDE SEQUENCE [LARGE SCALE GENOMIC DNA]</scope>
    <source>
        <strain evidence="4 5">NIES-35</strain>
    </source>
</reference>
<dbReference type="FunCoup" id="A0A2V0NZ09">
    <property type="interactions" value="1903"/>
</dbReference>
<protein>
    <submittedName>
        <fullName evidence="4">60S ribosomal protein L34</fullName>
    </submittedName>
</protein>
<dbReference type="InParanoid" id="A0A2V0NZ09"/>
<evidence type="ECO:0000313" key="5">
    <source>
        <dbReference type="Proteomes" id="UP000247498"/>
    </source>
</evidence>
<comment type="similarity">
    <text evidence="1">Belongs to the eukaryotic ribosomal protein eL34 family.</text>
</comment>
<gene>
    <name evidence="4" type="ORF">Rsub_03667</name>
</gene>
<evidence type="ECO:0000256" key="3">
    <source>
        <dbReference type="ARBA" id="ARBA00023274"/>
    </source>
</evidence>
<keyword evidence="5" id="KW-1185">Reference proteome</keyword>
<keyword evidence="3" id="KW-0687">Ribonucleoprotein</keyword>
<dbReference type="InterPro" id="IPR018065">
    <property type="entry name" value="Ribosomal_eL34_CS"/>
</dbReference>
<sequence length="112" mass="12819">MVQRLTYRRRHCYNTASNRTRVVKTPGGKLVVQYQKKPTKHPKCAATGVVLHGLPQVRPKTLHRLSKKNKTVNRIYGGALSHAVVRERIVRAFLIEEQKIVKKVLKLQSGKK</sequence>
<dbReference type="GO" id="GO:0006412">
    <property type="term" value="P:translation"/>
    <property type="evidence" value="ECO:0007669"/>
    <property type="project" value="InterPro"/>
</dbReference>
<dbReference type="PANTHER" id="PTHR10759">
    <property type="entry name" value="60S RIBOSOMAL PROTEIN L34"/>
    <property type="match status" value="1"/>
</dbReference>
<dbReference type="PRINTS" id="PR01250">
    <property type="entry name" value="RIBOSOMALL34"/>
</dbReference>
<dbReference type="STRING" id="307507.A0A2V0NZ09"/>
<evidence type="ECO:0000256" key="2">
    <source>
        <dbReference type="ARBA" id="ARBA00022980"/>
    </source>
</evidence>
<dbReference type="GO" id="GO:1990904">
    <property type="term" value="C:ribonucleoprotein complex"/>
    <property type="evidence" value="ECO:0007669"/>
    <property type="project" value="UniProtKB-KW"/>
</dbReference>
<dbReference type="Pfam" id="PF01199">
    <property type="entry name" value="Ribosomal_L34e"/>
    <property type="match status" value="1"/>
</dbReference>
<name>A0A2V0NZ09_9CHLO</name>
<dbReference type="EMBL" id="BDRX01000020">
    <property type="protein sequence ID" value="GBF90813.1"/>
    <property type="molecule type" value="Genomic_DNA"/>
</dbReference>
<evidence type="ECO:0000256" key="1">
    <source>
        <dbReference type="ARBA" id="ARBA00009875"/>
    </source>
</evidence>
<organism evidence="4 5">
    <name type="scientific">Raphidocelis subcapitata</name>
    <dbReference type="NCBI Taxonomy" id="307507"/>
    <lineage>
        <taxon>Eukaryota</taxon>
        <taxon>Viridiplantae</taxon>
        <taxon>Chlorophyta</taxon>
        <taxon>core chlorophytes</taxon>
        <taxon>Chlorophyceae</taxon>
        <taxon>CS clade</taxon>
        <taxon>Sphaeropleales</taxon>
        <taxon>Selenastraceae</taxon>
        <taxon>Raphidocelis</taxon>
    </lineage>
</organism>
<dbReference type="InterPro" id="IPR038562">
    <property type="entry name" value="Ribosomal_eL34_C_sf"/>
</dbReference>
<comment type="caution">
    <text evidence="4">The sequence shown here is derived from an EMBL/GenBank/DDBJ whole genome shotgun (WGS) entry which is preliminary data.</text>
</comment>
<dbReference type="OrthoDB" id="2014006at2759"/>
<accession>A0A2V0NZ09</accession>
<dbReference type="Proteomes" id="UP000247498">
    <property type="component" value="Unassembled WGS sequence"/>
</dbReference>
<proteinExistence type="inferred from homology"/>
<evidence type="ECO:0000313" key="4">
    <source>
        <dbReference type="EMBL" id="GBF90813.1"/>
    </source>
</evidence>
<dbReference type="PROSITE" id="PS01145">
    <property type="entry name" value="RIBOSOMAL_L34E"/>
    <property type="match status" value="1"/>
</dbReference>
<keyword evidence="2 4" id="KW-0689">Ribosomal protein</keyword>
<dbReference type="Gene3D" id="6.20.340.10">
    <property type="match status" value="1"/>
</dbReference>